<keyword evidence="1" id="KW-0472">Membrane</keyword>
<feature type="transmembrane region" description="Helical" evidence="1">
    <location>
        <begin position="308"/>
        <end position="328"/>
    </location>
</feature>
<feature type="transmembrane region" description="Helical" evidence="1">
    <location>
        <begin position="133"/>
        <end position="156"/>
    </location>
</feature>
<feature type="transmembrane region" description="Helical" evidence="1">
    <location>
        <begin position="334"/>
        <end position="354"/>
    </location>
</feature>
<gene>
    <name evidence="2" type="ORF">SAMN05421771_3038</name>
</gene>
<evidence type="ECO:0000256" key="1">
    <source>
        <dbReference type="SAM" id="Phobius"/>
    </source>
</evidence>
<evidence type="ECO:0000313" key="3">
    <source>
        <dbReference type="Proteomes" id="UP000199024"/>
    </source>
</evidence>
<dbReference type="Proteomes" id="UP000199024">
    <property type="component" value="Unassembled WGS sequence"/>
</dbReference>
<accession>A0A1I6MMY4</accession>
<keyword evidence="1" id="KW-0812">Transmembrane</keyword>
<protein>
    <recommendedName>
        <fullName evidence="4">Glycosyltransferase RgtA/B/C/D-like domain-containing protein</fullName>
    </recommendedName>
</protein>
<reference evidence="2 3" key="1">
    <citation type="submission" date="2016-10" db="EMBL/GenBank/DDBJ databases">
        <authorList>
            <person name="de Groot N.N."/>
        </authorList>
    </citation>
    <scope>NUCLEOTIDE SEQUENCE [LARGE SCALE GENOMIC DNA]</scope>
    <source>
        <strain evidence="2 3">DSM 21001</strain>
    </source>
</reference>
<proteinExistence type="predicted"/>
<feature type="transmembrane region" description="Helical" evidence="1">
    <location>
        <begin position="168"/>
        <end position="193"/>
    </location>
</feature>
<dbReference type="EMBL" id="FOZL01000001">
    <property type="protein sequence ID" value="SFS17053.1"/>
    <property type="molecule type" value="Genomic_DNA"/>
</dbReference>
<sequence length="532" mass="58553">MAPSTRDSVVCGLLYVVSLLTLASVLRHQAGFPLDDSYIHQVIARNMAETHVVGFQPGRASSGSSSLVWTMILTAGDILLGRVSPVWFCLALSVCVMATIGFVLMRLTQQDGLSGAAAWAIALAPALSGNFQWLGLIGMEHLLFLALMLLLLEIWLRPLQARSAATPFQLFLLCFLMVLTRLEGVFLIGAVLGCWRFADRRMKNLVLPGVGTLAGLVVSLGWNWKISGQWMPASMRGRQFLYMAGYGRLDIRVRFLWDSCRRMLMTWSIGSGESGLHGGVWMLSLLLLGGLVLFGIRELMARHARRWIVLVLCAFTVEAAYLFVLPAAGHGGRYIALPMMVCMSLASFGLHALLTTIGGNRKLVGAGVGIACGLTLCLSQRAWMRASEAEIEQIRTEHGVMAAWMQENLPAETFTGLHLAAFDIGRIGYQFRGRIVDLGALVDSHFLPYLRTARTGDYLREHDVRYVVLPMTDQNDRLASVWLALDPEHGVELTLVHTVCADRGIAELAWIASGTALPCQYLYSIRYVTPVR</sequence>
<keyword evidence="3" id="KW-1185">Reference proteome</keyword>
<feature type="transmembrane region" description="Helical" evidence="1">
    <location>
        <begin position="275"/>
        <end position="296"/>
    </location>
</feature>
<feature type="transmembrane region" description="Helical" evidence="1">
    <location>
        <begin position="85"/>
        <end position="105"/>
    </location>
</feature>
<name>A0A1I6MMY4_9BACT</name>
<organism evidence="2 3">
    <name type="scientific">Granulicella pectinivorans</name>
    <dbReference type="NCBI Taxonomy" id="474950"/>
    <lineage>
        <taxon>Bacteria</taxon>
        <taxon>Pseudomonadati</taxon>
        <taxon>Acidobacteriota</taxon>
        <taxon>Terriglobia</taxon>
        <taxon>Terriglobales</taxon>
        <taxon>Acidobacteriaceae</taxon>
        <taxon>Granulicella</taxon>
    </lineage>
</organism>
<evidence type="ECO:0000313" key="2">
    <source>
        <dbReference type="EMBL" id="SFS17053.1"/>
    </source>
</evidence>
<dbReference type="AlphaFoldDB" id="A0A1I6MMY4"/>
<keyword evidence="1" id="KW-1133">Transmembrane helix</keyword>
<evidence type="ECO:0008006" key="4">
    <source>
        <dbReference type="Google" id="ProtNLM"/>
    </source>
</evidence>
<dbReference type="STRING" id="474950.SAMN05421771_3038"/>
<feature type="transmembrane region" description="Helical" evidence="1">
    <location>
        <begin position="205"/>
        <end position="224"/>
    </location>
</feature>